<dbReference type="InterPro" id="IPR007860">
    <property type="entry name" value="DNA_mmatch_repair_MutS_con_dom"/>
</dbReference>
<keyword evidence="4 9" id="KW-0227">DNA damage</keyword>
<dbReference type="InterPro" id="IPR000432">
    <property type="entry name" value="DNA_mismatch_repair_MutS_C"/>
</dbReference>
<feature type="binding site" evidence="9">
    <location>
        <begin position="645"/>
        <end position="652"/>
    </location>
    <ligand>
        <name>ATP</name>
        <dbReference type="ChEBI" id="CHEBI:30616"/>
    </ligand>
</feature>
<comment type="caution">
    <text evidence="13">The sequence shown here is derived from an EMBL/GenBank/DDBJ whole genome shotgun (WGS) entry which is preliminary data.</text>
</comment>
<dbReference type="Pfam" id="PF00488">
    <property type="entry name" value="MutS_V"/>
    <property type="match status" value="1"/>
</dbReference>
<evidence type="ECO:0000256" key="1">
    <source>
        <dbReference type="ARBA" id="ARBA00006271"/>
    </source>
</evidence>
<protein>
    <recommendedName>
        <fullName evidence="2 9">DNA mismatch repair protein MutS</fullName>
    </recommendedName>
</protein>
<dbReference type="Gene3D" id="3.30.420.110">
    <property type="entry name" value="MutS, connector domain"/>
    <property type="match status" value="1"/>
</dbReference>
<dbReference type="PROSITE" id="PS00486">
    <property type="entry name" value="DNA_MISMATCH_REPAIR_2"/>
    <property type="match status" value="1"/>
</dbReference>
<dbReference type="CDD" id="cd03284">
    <property type="entry name" value="ABC_MutS1"/>
    <property type="match status" value="1"/>
</dbReference>
<evidence type="ECO:0000256" key="3">
    <source>
        <dbReference type="ARBA" id="ARBA00022741"/>
    </source>
</evidence>
<comment type="function">
    <text evidence="8 9">This protein is involved in the repair of mismatches in DNA. It is possible that it carries out the mismatch recognition step. This protein has a weak ATPase activity.</text>
</comment>
<sequence length="859" mass="97081">MSSQTPMMKQYLEIKAKHKDAILFFRLGDFYEMFFDDAKLAARELDLVLTGRGQEENRMPMCGIPYHASQNYIARLIDKGYKVAICEQVEDPKDAKGLVKREVVKIVTPGTVLESNLLSEKSNNYLLAITKEKNKYGLAYVDASTGEFRLTVVDSEVKLNDEINRISPAELLISDLMEEFWKPETKRLGFQNQGNRGVQPQVSITPFKDTFKLESAQEKLLEFFKITSLDSFGLEAFPEAWGAAVEILEYLKETRKTSLDQIKQIKPYQTSEFMFIDTATRRNLELVQTIRDKSYKGSLLWVLDQTKTSMGARLLRQWILQPLLDSEKINQRLAAVEELTKEAFLRVELGQVIGEIADIERAIGRIASASANAKDLVALKESLQLLPKLRKLLINSKSALLKRILKQPETERLGSLNFEEPRSLFAGSEEHLVHLLIRAIVDDPPFTLKDGGLIKDGFNVELDEIKKSAREGKSWIANLENEERRRTGIKSLKVGFTKVFGFYIEVTKANLSQIPDNYIRKQTLVNCERFITPELKDKESLILNADERLKQMEYEVFCEVRSKIAESTAELQALAHVLAEIDVLLSLANVAVENHYVKPTIFENSDIRIFDSRHPVIEKTLGEYNFVPNNVVMNDEKSRFLLITGPNMGGKSTYMRQVALTSLMAQIGSFVSAKEAELCLVDRIFTRIGAMDDIFSGQSTFMMEMTETANIVNNATDKSLIILDEIGRGTATFDGMSIAAAVAEYIHVKIKAKTLFATHYHEITQLADKHPGMKNLNVAVKSEGDHVIFLHRIVEGPADRSYGIQVAKLAGLPIEVVERAKKVYANLEMVENGLGDGERKRKRKRKREAGDGELQVSLF</sequence>
<dbReference type="NCBIfam" id="NF003810">
    <property type="entry name" value="PRK05399.1"/>
    <property type="match status" value="1"/>
</dbReference>
<dbReference type="InterPro" id="IPR036187">
    <property type="entry name" value="DNA_mismatch_repair_MutS_sf"/>
</dbReference>
<keyword evidence="7 9" id="KW-0234">DNA repair</keyword>
<accession>A0A2H0XVY0</accession>
<evidence type="ECO:0000313" key="13">
    <source>
        <dbReference type="EMBL" id="PIS29086.1"/>
    </source>
</evidence>
<dbReference type="SUPFAM" id="SSF55271">
    <property type="entry name" value="DNA repair protein MutS, domain I"/>
    <property type="match status" value="1"/>
</dbReference>
<dbReference type="InterPro" id="IPR005748">
    <property type="entry name" value="DNA_mismatch_repair_MutS"/>
</dbReference>
<evidence type="ECO:0000256" key="5">
    <source>
        <dbReference type="ARBA" id="ARBA00022840"/>
    </source>
</evidence>
<dbReference type="Pfam" id="PF05188">
    <property type="entry name" value="MutS_II"/>
    <property type="match status" value="1"/>
</dbReference>
<evidence type="ECO:0000256" key="2">
    <source>
        <dbReference type="ARBA" id="ARBA00021982"/>
    </source>
</evidence>
<evidence type="ECO:0000313" key="14">
    <source>
        <dbReference type="Proteomes" id="UP000231343"/>
    </source>
</evidence>
<evidence type="ECO:0000256" key="4">
    <source>
        <dbReference type="ARBA" id="ARBA00022763"/>
    </source>
</evidence>
<organism evidence="13 14">
    <name type="scientific">Candidatus Saganbacteria bacterium CG08_land_8_20_14_0_20_45_16</name>
    <dbReference type="NCBI Taxonomy" id="2014293"/>
    <lineage>
        <taxon>Bacteria</taxon>
        <taxon>Bacillati</taxon>
        <taxon>Saganbacteria</taxon>
    </lineage>
</organism>
<evidence type="ECO:0000256" key="8">
    <source>
        <dbReference type="ARBA" id="ARBA00024647"/>
    </source>
</evidence>
<dbReference type="Gene3D" id="3.40.1170.10">
    <property type="entry name" value="DNA repair protein MutS, domain I"/>
    <property type="match status" value="1"/>
</dbReference>
<comment type="similarity">
    <text evidence="1 9 10">Belongs to the DNA mismatch repair MutS family.</text>
</comment>
<keyword evidence="5 9" id="KW-0067">ATP-binding</keyword>
<dbReference type="Pfam" id="PF05190">
    <property type="entry name" value="MutS_IV"/>
    <property type="match status" value="1"/>
</dbReference>
<dbReference type="InterPro" id="IPR016151">
    <property type="entry name" value="DNA_mismatch_repair_MutS_N"/>
</dbReference>
<reference evidence="13 14" key="1">
    <citation type="submission" date="2017-09" db="EMBL/GenBank/DDBJ databases">
        <title>Depth-based differentiation of microbial function through sediment-hosted aquifers and enrichment of novel symbionts in the deep terrestrial subsurface.</title>
        <authorList>
            <person name="Probst A.J."/>
            <person name="Ladd B."/>
            <person name="Jarett J.K."/>
            <person name="Geller-Mcgrath D.E."/>
            <person name="Sieber C.M."/>
            <person name="Emerson J.B."/>
            <person name="Anantharaman K."/>
            <person name="Thomas B.C."/>
            <person name="Malmstrom R."/>
            <person name="Stieglmeier M."/>
            <person name="Klingl A."/>
            <person name="Woyke T."/>
            <person name="Ryan C.M."/>
            <person name="Banfield J.F."/>
        </authorList>
    </citation>
    <scope>NUCLEOTIDE SEQUENCE [LARGE SCALE GENOMIC DNA]</scope>
    <source>
        <strain evidence="13">CG08_land_8_20_14_0_20_45_16</strain>
    </source>
</reference>
<dbReference type="PANTHER" id="PTHR11361">
    <property type="entry name" value="DNA MISMATCH REPAIR PROTEIN MUTS FAMILY MEMBER"/>
    <property type="match status" value="1"/>
</dbReference>
<dbReference type="Proteomes" id="UP000231343">
    <property type="component" value="Unassembled WGS sequence"/>
</dbReference>
<gene>
    <name evidence="9" type="primary">mutS</name>
    <name evidence="13" type="ORF">COT42_06195</name>
</gene>
<dbReference type="FunFam" id="3.40.1170.10:FF:000001">
    <property type="entry name" value="DNA mismatch repair protein MutS"/>
    <property type="match status" value="1"/>
</dbReference>
<dbReference type="SUPFAM" id="SSF53150">
    <property type="entry name" value="DNA repair protein MutS, domain II"/>
    <property type="match status" value="1"/>
</dbReference>
<dbReference type="Gene3D" id="1.10.1420.10">
    <property type="match status" value="2"/>
</dbReference>
<evidence type="ECO:0000256" key="9">
    <source>
        <dbReference type="HAMAP-Rule" id="MF_00096"/>
    </source>
</evidence>
<evidence type="ECO:0000256" key="11">
    <source>
        <dbReference type="SAM" id="MobiDB-lite"/>
    </source>
</evidence>
<dbReference type="SUPFAM" id="SSF52540">
    <property type="entry name" value="P-loop containing nucleoside triphosphate hydrolases"/>
    <property type="match status" value="1"/>
</dbReference>
<dbReference type="GO" id="GO:0140664">
    <property type="term" value="F:ATP-dependent DNA damage sensor activity"/>
    <property type="evidence" value="ECO:0007669"/>
    <property type="project" value="InterPro"/>
</dbReference>
<evidence type="ECO:0000256" key="10">
    <source>
        <dbReference type="RuleBase" id="RU003756"/>
    </source>
</evidence>
<dbReference type="PIRSF" id="PIRSF037677">
    <property type="entry name" value="DNA_mis_repair_Msh6"/>
    <property type="match status" value="1"/>
</dbReference>
<dbReference type="FunFam" id="3.40.50.300:FF:000870">
    <property type="entry name" value="MutS protein homolog 4"/>
    <property type="match status" value="1"/>
</dbReference>
<dbReference type="GO" id="GO:0005829">
    <property type="term" value="C:cytosol"/>
    <property type="evidence" value="ECO:0007669"/>
    <property type="project" value="TreeGrafter"/>
</dbReference>
<dbReference type="SMART" id="SM00533">
    <property type="entry name" value="MUTSd"/>
    <property type="match status" value="1"/>
</dbReference>
<dbReference type="GO" id="GO:0005524">
    <property type="term" value="F:ATP binding"/>
    <property type="evidence" value="ECO:0007669"/>
    <property type="project" value="UniProtKB-UniRule"/>
</dbReference>
<dbReference type="HAMAP" id="MF_00096">
    <property type="entry name" value="MutS"/>
    <property type="match status" value="1"/>
</dbReference>
<evidence type="ECO:0000256" key="6">
    <source>
        <dbReference type="ARBA" id="ARBA00023125"/>
    </source>
</evidence>
<dbReference type="InterPro" id="IPR036678">
    <property type="entry name" value="MutS_con_dom_sf"/>
</dbReference>
<keyword evidence="6 9" id="KW-0238">DNA-binding</keyword>
<dbReference type="InterPro" id="IPR027417">
    <property type="entry name" value="P-loop_NTPase"/>
</dbReference>
<name>A0A2H0XVY0_UNCSA</name>
<dbReference type="GO" id="GO:0003684">
    <property type="term" value="F:damaged DNA binding"/>
    <property type="evidence" value="ECO:0007669"/>
    <property type="project" value="UniProtKB-UniRule"/>
</dbReference>
<dbReference type="FunFam" id="1.10.1420.10:FF:000001">
    <property type="entry name" value="DNA mismatch repair protein MutS"/>
    <property type="match status" value="1"/>
</dbReference>
<dbReference type="EMBL" id="PEYM01000102">
    <property type="protein sequence ID" value="PIS29086.1"/>
    <property type="molecule type" value="Genomic_DNA"/>
</dbReference>
<dbReference type="GO" id="GO:0030983">
    <property type="term" value="F:mismatched DNA binding"/>
    <property type="evidence" value="ECO:0007669"/>
    <property type="project" value="InterPro"/>
</dbReference>
<dbReference type="PANTHER" id="PTHR11361:SF34">
    <property type="entry name" value="DNA MISMATCH REPAIR PROTEIN MSH1, MITOCHONDRIAL"/>
    <property type="match status" value="1"/>
</dbReference>
<dbReference type="GO" id="GO:0006298">
    <property type="term" value="P:mismatch repair"/>
    <property type="evidence" value="ECO:0007669"/>
    <property type="project" value="UniProtKB-UniRule"/>
</dbReference>
<evidence type="ECO:0000256" key="7">
    <source>
        <dbReference type="ARBA" id="ARBA00023204"/>
    </source>
</evidence>
<proteinExistence type="inferred from homology"/>
<dbReference type="InterPro" id="IPR017261">
    <property type="entry name" value="DNA_mismatch_repair_MutS/MSH"/>
</dbReference>
<keyword evidence="3 9" id="KW-0547">Nucleotide-binding</keyword>
<dbReference type="Gene3D" id="3.40.50.300">
    <property type="entry name" value="P-loop containing nucleotide triphosphate hydrolases"/>
    <property type="match status" value="1"/>
</dbReference>
<dbReference type="InterPro" id="IPR007696">
    <property type="entry name" value="DNA_mismatch_repair_MutS_core"/>
</dbReference>
<feature type="domain" description="DNA mismatch repair proteins mutS family" evidence="12">
    <location>
        <begin position="719"/>
        <end position="735"/>
    </location>
</feature>
<dbReference type="SUPFAM" id="SSF48334">
    <property type="entry name" value="DNA repair protein MutS, domain III"/>
    <property type="match status" value="1"/>
</dbReference>
<dbReference type="Pfam" id="PF01624">
    <property type="entry name" value="MutS_I"/>
    <property type="match status" value="1"/>
</dbReference>
<evidence type="ECO:0000259" key="12">
    <source>
        <dbReference type="PROSITE" id="PS00486"/>
    </source>
</evidence>
<dbReference type="NCBIfam" id="TIGR01070">
    <property type="entry name" value="mutS1"/>
    <property type="match status" value="1"/>
</dbReference>
<dbReference type="AlphaFoldDB" id="A0A2H0XVY0"/>
<dbReference type="Pfam" id="PF05192">
    <property type="entry name" value="MutS_III"/>
    <property type="match status" value="1"/>
</dbReference>
<dbReference type="InterPro" id="IPR045076">
    <property type="entry name" value="MutS"/>
</dbReference>
<dbReference type="InterPro" id="IPR007695">
    <property type="entry name" value="DNA_mismatch_repair_MutS-lik_N"/>
</dbReference>
<feature type="region of interest" description="Disordered" evidence="11">
    <location>
        <begin position="835"/>
        <end position="859"/>
    </location>
</feature>
<dbReference type="InterPro" id="IPR007861">
    <property type="entry name" value="DNA_mismatch_repair_MutS_clamp"/>
</dbReference>
<dbReference type="SMART" id="SM00534">
    <property type="entry name" value="MUTSac"/>
    <property type="match status" value="1"/>
</dbReference>